<feature type="compositionally biased region" description="Polar residues" evidence="1">
    <location>
        <begin position="91"/>
        <end position="106"/>
    </location>
</feature>
<protein>
    <recommendedName>
        <fullName evidence="2">ART-PolyVal-like domain-containing protein</fullName>
    </recommendedName>
</protein>
<evidence type="ECO:0000313" key="3">
    <source>
        <dbReference type="EMBL" id="KKK81190.1"/>
    </source>
</evidence>
<dbReference type="AlphaFoldDB" id="A0A0F8Z599"/>
<comment type="caution">
    <text evidence="3">The sequence shown here is derived from an EMBL/GenBank/DDBJ whole genome shotgun (WGS) entry which is preliminary data.</text>
</comment>
<dbReference type="EMBL" id="LAZR01053232">
    <property type="protein sequence ID" value="KKK81190.1"/>
    <property type="molecule type" value="Genomic_DNA"/>
</dbReference>
<dbReference type="InterPro" id="IPR049522">
    <property type="entry name" value="ART-PolyVal_dom"/>
</dbReference>
<sequence length="281" mass="30842">TYYTMANGRQVRVSNHSPNAATANWIKENNVVDIRLGDGSALATIDQLQSSAQFADFDESKVKREAKGTEGGGRFASKPTAATDAKEGVETSPTVTTAETSGQTDTKSFKRWFAGSRVRDNEGRPLAVTHVTTKTFESFKPGGFDPVSSGPAIWFAGPQHKGDEPAAHHVSQKDPDKKTLTVFLRMNNPLVLDNEDMLEWARDVFADGSSQFPFMISREDVETIKDEGYDGIQVWFSGSNEEFADEFIVFDPKQIKSATSNIGAFDPEDDRIAFSEEAPDV</sequence>
<organism evidence="3">
    <name type="scientific">marine sediment metagenome</name>
    <dbReference type="NCBI Taxonomy" id="412755"/>
    <lineage>
        <taxon>unclassified sequences</taxon>
        <taxon>metagenomes</taxon>
        <taxon>ecological metagenomes</taxon>
    </lineage>
</organism>
<name>A0A0F8Z599_9ZZZZ</name>
<feature type="non-terminal residue" evidence="3">
    <location>
        <position position="1"/>
    </location>
</feature>
<feature type="region of interest" description="Disordered" evidence="1">
    <location>
        <begin position="64"/>
        <end position="108"/>
    </location>
</feature>
<gene>
    <name evidence="3" type="ORF">LCGC14_2815950</name>
</gene>
<evidence type="ECO:0000256" key="1">
    <source>
        <dbReference type="SAM" id="MobiDB-lite"/>
    </source>
</evidence>
<evidence type="ECO:0000259" key="2">
    <source>
        <dbReference type="Pfam" id="PF18760"/>
    </source>
</evidence>
<reference evidence="3" key="1">
    <citation type="journal article" date="2015" name="Nature">
        <title>Complex archaea that bridge the gap between prokaryotes and eukaryotes.</title>
        <authorList>
            <person name="Spang A."/>
            <person name="Saw J.H."/>
            <person name="Jorgensen S.L."/>
            <person name="Zaremba-Niedzwiedzka K."/>
            <person name="Martijn J."/>
            <person name="Lind A.E."/>
            <person name="van Eijk R."/>
            <person name="Schleper C."/>
            <person name="Guy L."/>
            <person name="Ettema T.J."/>
        </authorList>
    </citation>
    <scope>NUCLEOTIDE SEQUENCE</scope>
</reference>
<feature type="domain" description="ART-PolyVal-like" evidence="2">
    <location>
        <begin position="120"/>
        <end position="265"/>
    </location>
</feature>
<dbReference type="Pfam" id="PF18760">
    <property type="entry name" value="ART-PolyVal"/>
    <property type="match status" value="1"/>
</dbReference>
<proteinExistence type="predicted"/>
<accession>A0A0F8Z599</accession>